<evidence type="ECO:0000313" key="5">
    <source>
        <dbReference type="Proteomes" id="UP001060012"/>
    </source>
</evidence>
<gene>
    <name evidence="4" type="ORF">NJU99_04270</name>
</gene>
<dbReference type="Gene3D" id="3.30.70.1070">
    <property type="entry name" value="Sporulation related repeat"/>
    <property type="match status" value="1"/>
</dbReference>
<dbReference type="Pfam" id="PF05036">
    <property type="entry name" value="SPOR"/>
    <property type="match status" value="1"/>
</dbReference>
<feature type="domain" description="SPOR" evidence="3">
    <location>
        <begin position="230"/>
        <end position="308"/>
    </location>
</feature>
<dbReference type="EMBL" id="CP100595">
    <property type="protein sequence ID" value="UTJ07312.1"/>
    <property type="molecule type" value="Genomic_DNA"/>
</dbReference>
<evidence type="ECO:0000256" key="2">
    <source>
        <dbReference type="SAM" id="Phobius"/>
    </source>
</evidence>
<sequence length="309" mass="35500">MEIKGDDFLKKIQVHQEREELEQKLNELEEVENHIGQSTSPDFNNTPPKSPRVNEDPSEQELDNIMLQSSKSNEENKKRYLILGLVLVVVFLLTIIVIRLLTDSPKEDPFTSNQTETQLAQTGEDANIEENFQKIMNDRVKKSNDDEEIISEEKLNEIKQSVIQEEEPKKEASIEESDLDATIAKIKEQKKKEVEEKKEEVKKEIKKEEPKVTKQEPKKTVKQLIQNTSDAAPKGYFVQIGAFSKTPSASYINKIRDANLKYKIYKVEVKGKMYNKVLIGPYSSRATAKQNIDDIKKKLNLSGAYVLKF</sequence>
<feature type="compositionally biased region" description="Basic and acidic residues" evidence="1">
    <location>
        <begin position="20"/>
        <end position="33"/>
    </location>
</feature>
<keyword evidence="5" id="KW-1185">Reference proteome</keyword>
<feature type="region of interest" description="Disordered" evidence="1">
    <location>
        <begin position="194"/>
        <end position="215"/>
    </location>
</feature>
<evidence type="ECO:0000259" key="3">
    <source>
        <dbReference type="PROSITE" id="PS51724"/>
    </source>
</evidence>
<proteinExistence type="predicted"/>
<dbReference type="RefSeq" id="WP_254577490.1">
    <property type="nucleotide sequence ID" value="NZ_CP100595.1"/>
</dbReference>
<keyword evidence="2" id="KW-1133">Transmembrane helix</keyword>
<keyword evidence="2" id="KW-0812">Transmembrane</keyword>
<organism evidence="4 5">
    <name type="scientific">Arcobacter roscoffensis</name>
    <dbReference type="NCBI Taxonomy" id="2961520"/>
    <lineage>
        <taxon>Bacteria</taxon>
        <taxon>Pseudomonadati</taxon>
        <taxon>Campylobacterota</taxon>
        <taxon>Epsilonproteobacteria</taxon>
        <taxon>Campylobacterales</taxon>
        <taxon>Arcobacteraceae</taxon>
        <taxon>Arcobacter</taxon>
    </lineage>
</organism>
<feature type="compositionally biased region" description="Polar residues" evidence="1">
    <location>
        <begin position="35"/>
        <end position="47"/>
    </location>
</feature>
<accession>A0ABY5E621</accession>
<reference evidence="4" key="1">
    <citation type="submission" date="2022-07" db="EMBL/GenBank/DDBJ databases">
        <title>Arcobacter roscoffensis sp. nov., a marine bacterium isolated from coastal seawater collected from Roscoff, France.</title>
        <authorList>
            <person name="Pascual J."/>
            <person name="Lepeaux C."/>
            <person name="Methner A."/>
            <person name="Overmann J."/>
        </authorList>
    </citation>
    <scope>NUCLEOTIDE SEQUENCE</scope>
    <source>
        <strain evidence="4">ARW1-2F2</strain>
    </source>
</reference>
<dbReference type="SUPFAM" id="SSF110997">
    <property type="entry name" value="Sporulation related repeat"/>
    <property type="match status" value="1"/>
</dbReference>
<dbReference type="PROSITE" id="PS51724">
    <property type="entry name" value="SPOR"/>
    <property type="match status" value="1"/>
</dbReference>
<dbReference type="InterPro" id="IPR036680">
    <property type="entry name" value="SPOR-like_sf"/>
</dbReference>
<dbReference type="Proteomes" id="UP001060012">
    <property type="component" value="Chromosome"/>
</dbReference>
<feature type="region of interest" description="Disordered" evidence="1">
    <location>
        <begin position="20"/>
        <end position="59"/>
    </location>
</feature>
<feature type="transmembrane region" description="Helical" evidence="2">
    <location>
        <begin position="80"/>
        <end position="101"/>
    </location>
</feature>
<protein>
    <submittedName>
        <fullName evidence="4">SPOR domain-containing protein</fullName>
    </submittedName>
</protein>
<dbReference type="InterPro" id="IPR007730">
    <property type="entry name" value="SPOR-like_dom"/>
</dbReference>
<evidence type="ECO:0000313" key="4">
    <source>
        <dbReference type="EMBL" id="UTJ07312.1"/>
    </source>
</evidence>
<evidence type="ECO:0000256" key="1">
    <source>
        <dbReference type="SAM" id="MobiDB-lite"/>
    </source>
</evidence>
<keyword evidence="2" id="KW-0472">Membrane</keyword>
<name>A0ABY5E621_9BACT</name>